<dbReference type="GO" id="GO:0005743">
    <property type="term" value="C:mitochondrial inner membrane"/>
    <property type="evidence" value="ECO:0007669"/>
    <property type="project" value="UniProtKB-SubCell"/>
</dbReference>
<evidence type="ECO:0000256" key="3">
    <source>
        <dbReference type="ARBA" id="ARBA00022692"/>
    </source>
</evidence>
<evidence type="ECO:0008006" key="8">
    <source>
        <dbReference type="Google" id="ProtNLM"/>
    </source>
</evidence>
<dbReference type="HAMAP" id="MF_00155">
    <property type="entry name" value="CtaG"/>
    <property type="match status" value="1"/>
</dbReference>
<dbReference type="PANTHER" id="PTHR21320">
    <property type="entry name" value="CYTOCHROME C OXIDASE ASSEMBLY PROTEIN COX11-RELATED"/>
    <property type="match status" value="1"/>
</dbReference>
<protein>
    <recommendedName>
        <fullName evidence="8">Cytochrome c oxidase assembly protein COX11, mitochondrial</fullName>
    </recommendedName>
</protein>
<feature type="transmembrane region" description="Helical" evidence="6">
    <location>
        <begin position="79"/>
        <end position="97"/>
    </location>
</feature>
<dbReference type="Gene3D" id="2.60.370.10">
    <property type="entry name" value="Ctag/Cox11"/>
    <property type="match status" value="1"/>
</dbReference>
<dbReference type="GO" id="GO:0005507">
    <property type="term" value="F:copper ion binding"/>
    <property type="evidence" value="ECO:0007669"/>
    <property type="project" value="InterPro"/>
</dbReference>
<evidence type="ECO:0000256" key="6">
    <source>
        <dbReference type="SAM" id="Phobius"/>
    </source>
</evidence>
<dbReference type="PANTHER" id="PTHR21320:SF3">
    <property type="entry name" value="CYTOCHROME C OXIDASE ASSEMBLY PROTEIN COX11, MITOCHONDRIAL-RELATED"/>
    <property type="match status" value="1"/>
</dbReference>
<evidence type="ECO:0000256" key="4">
    <source>
        <dbReference type="ARBA" id="ARBA00022989"/>
    </source>
</evidence>
<keyword evidence="3 6" id="KW-0812">Transmembrane</keyword>
<comment type="subcellular location">
    <subcellularLocation>
        <location evidence="2">Mitochondrion inner membrane</location>
        <topology evidence="2">Single-pass membrane protein</topology>
        <orientation evidence="2">Intermembrane side</orientation>
    </subcellularLocation>
</comment>
<sequence length="286" mass="31282">MLRRFKNLHRHAIRGVCQINLRGPVPSGASTALVRGELPPQVFHDTQRRIARRLFTTGRSLHGPQHVYERTKAASSEHALYLVGMTVALVGATYGAVPVYRMFCAATGYGGTVQEGASVEAKLRAREQNPNAEVETAAAARQLTVSFNADVSDGMPWKFVPTQRSIKIRPGESSLAFYTATNLSDHAITGVSTYNVTPMQAGVYFNKIQCFCFEEQKLRPGESIDMPIFFYVDPEYATDPRLKHINALTLSYTFFKVSEDEVEAGKEGLPAAAPLPSGAPATRATA</sequence>
<evidence type="ECO:0000256" key="5">
    <source>
        <dbReference type="ARBA" id="ARBA00023136"/>
    </source>
</evidence>
<organism evidence="7">
    <name type="scientific">Auxenochlorella protothecoides</name>
    <name type="common">Green microalga</name>
    <name type="synonym">Chlorella protothecoides</name>
    <dbReference type="NCBI Taxonomy" id="3075"/>
    <lineage>
        <taxon>Eukaryota</taxon>
        <taxon>Viridiplantae</taxon>
        <taxon>Chlorophyta</taxon>
        <taxon>core chlorophytes</taxon>
        <taxon>Trebouxiophyceae</taxon>
        <taxon>Chlorellales</taxon>
        <taxon>Chlorellaceae</taxon>
        <taxon>Auxenochlorella</taxon>
    </lineage>
</organism>
<dbReference type="SUPFAM" id="SSF110111">
    <property type="entry name" value="Ctag/Cox11"/>
    <property type="match status" value="1"/>
</dbReference>
<dbReference type="FunFam" id="2.60.370.10:FF:000001">
    <property type="entry name" value="COX11 cytochrome c oxidase assembly homolog"/>
    <property type="match status" value="1"/>
</dbReference>
<dbReference type="AlphaFoldDB" id="A0A1D1ZVE8"/>
<dbReference type="InterPro" id="IPR023471">
    <property type="entry name" value="CtaG/Cox11_dom_sf"/>
</dbReference>
<comment type="function">
    <text evidence="1">Exerts its effect at some terminal stage of cytochrome c oxidase synthesis, probably by being involved in the insertion of the copper B into subunit I.</text>
</comment>
<reference evidence="7" key="1">
    <citation type="submission" date="2015-08" db="EMBL/GenBank/DDBJ databases">
        <authorList>
            <person name="Babu N.S."/>
            <person name="Beckwith C.J."/>
            <person name="Beseler K.G."/>
            <person name="Brison A."/>
            <person name="Carone J.V."/>
            <person name="Caskin T.P."/>
            <person name="Diamond M."/>
            <person name="Durham M.E."/>
            <person name="Foxe J.M."/>
            <person name="Go M."/>
            <person name="Henderson B.A."/>
            <person name="Jones I.B."/>
            <person name="McGettigan J.A."/>
            <person name="Micheletti S.J."/>
            <person name="Nasrallah M.E."/>
            <person name="Ortiz D."/>
            <person name="Piller C.R."/>
            <person name="Privatt S.R."/>
            <person name="Schneider S.L."/>
            <person name="Sharp S."/>
            <person name="Smith T.C."/>
            <person name="Stanton J.D."/>
            <person name="Ullery H.E."/>
            <person name="Wilson R.J."/>
            <person name="Serrano M.G."/>
            <person name="Buck G."/>
            <person name="Lee V."/>
            <person name="Wang Y."/>
            <person name="Carvalho R."/>
            <person name="Voegtly L."/>
            <person name="Shi R."/>
            <person name="Duckworth R."/>
            <person name="Johnson A."/>
            <person name="Loviza R."/>
            <person name="Walstead R."/>
            <person name="Shah Z."/>
            <person name="Kiflezghi M."/>
            <person name="Wade K."/>
            <person name="Ball S.L."/>
            <person name="Bradley K.W."/>
            <person name="Asai D.J."/>
            <person name="Bowman C.A."/>
            <person name="Russell D.A."/>
            <person name="Pope W.H."/>
            <person name="Jacobs-Sera D."/>
            <person name="Hendrix R.W."/>
            <person name="Hatfull G.F."/>
        </authorList>
    </citation>
    <scope>NUCLEOTIDE SEQUENCE</scope>
</reference>
<dbReference type="NCBIfam" id="NF003465">
    <property type="entry name" value="PRK05089.1"/>
    <property type="match status" value="1"/>
</dbReference>
<evidence type="ECO:0000256" key="1">
    <source>
        <dbReference type="ARBA" id="ARBA00004007"/>
    </source>
</evidence>
<keyword evidence="4 6" id="KW-1133">Transmembrane helix</keyword>
<evidence type="ECO:0000313" key="7">
    <source>
        <dbReference type="EMBL" id="JAT70735.1"/>
    </source>
</evidence>
<proteinExistence type="inferred from homology"/>
<name>A0A1D1ZVE8_AUXPR</name>
<evidence type="ECO:0000256" key="2">
    <source>
        <dbReference type="ARBA" id="ARBA00004243"/>
    </source>
</evidence>
<dbReference type="EMBL" id="GDKF01007887">
    <property type="protein sequence ID" value="JAT70735.1"/>
    <property type="molecule type" value="Transcribed_RNA"/>
</dbReference>
<accession>A0A1D1ZVE8</accession>
<dbReference type="Pfam" id="PF04442">
    <property type="entry name" value="CtaG_Cox11"/>
    <property type="match status" value="1"/>
</dbReference>
<dbReference type="InterPro" id="IPR007533">
    <property type="entry name" value="Cyt_c_oxidase_assmbl_CtaG"/>
</dbReference>
<keyword evidence="5 6" id="KW-0472">Membrane</keyword>
<gene>
    <name evidence="7" type="ORF">g.34270</name>
</gene>